<name>A0A246GJC5_9FLAO</name>
<dbReference type="SMART" id="SM00060">
    <property type="entry name" value="FN3"/>
    <property type="match status" value="2"/>
</dbReference>
<gene>
    <name evidence="2" type="ORF">BWK59_05540</name>
</gene>
<comment type="caution">
    <text evidence="2">The sequence shown here is derived from an EMBL/GenBank/DDBJ whole genome shotgun (WGS) entry which is preliminary data.</text>
</comment>
<protein>
    <recommendedName>
        <fullName evidence="1">Fibronectin type-III domain-containing protein</fullName>
    </recommendedName>
</protein>
<sequence length="1610" mass="177883">MDVRMRLLVNTTDIGINNRQVRLKMYVQGNGIQAQSSEVVVGMNLIYINGGELLTLTNLELAPLFRLENLEGMSPSQYANALPEGLYTVCFELYDFLTNQKISQKSCAQLYLMLNDPPLLNTPSRNESIVVSDFPNILFTWTPRQINATNVSYQFELKEILDPTIDPQIGFLTSPLLYEEELRSTALLYDVSKPNLLPGKRYAWRVRAMSTSGLSLNNVFKNEGYSEIYHFTYASHCPAPTFILSEAVSARSVRVSWLGDKNHTKYHLQYKKAPPLGAGGLWFEVYTMNPQTTLSDLEAGVSYEFRVGGSCEPAVLGNTGTFTYSGINQFSMPTAGTKNTAFTCGLNPTIAIANQTPITNLIVSETFTAGDFPVKILELTGNNPYTGKGYIIVPYLADTKIAVAFNNITVNTNYQLIKGVVETTYNPEAPNISDVEDLSGGNNGQIVTQTVPFVITTITTNPNGDIIVGGANGEQITIPGGSNTVITGGNGQIYNVDSQGNATGPFVPAPGGATTVQNTDGVASNGQASQFTAQGVSVRFEPISSTKYAWDAAPTTAPSYIKEKYAKVGSDYLSYKAVVNGQRDVLKAKIAISDHKIVQDSIIFKTQHWVLIDKEKTADGYLLTLKGTKTYAEEEVQAVIKQGGKYKIINAFRLTHISEKPINVTLIPLNSSNSIPSTAISQMQEVYTKAGVTLNIKTAPVLTYDGGGDNKITTSESGVFDYYTDEEKSINAQIKALPDYDPKTYYLIYSNLPSDKGIDGFMALYGQFGYVFQSGGAKTAAHELAHGVFAIQHPFTNAADKGKTPFLMDYGSGTELGHLDWAQINNPALKYYGFQGDSQGEIGGAYDLDPNFNPIYVKSNYIHVSQNSANLPFGVLRGFMVEKNNQKLFYSWNGDKYVDKVGKEPEKEVLTSYNKSLAGNQTVLLYDYLSQCKVRYMYVNYSDIKGNSPIQIKNFFNSNYQKYSKIKLDKDIYKSGVTYCYQNSTDVIDKSVKKQDVDLDNSSEVVIDYNKVFTNDVLIKFQEKLVQIKNETGVDGKILVTKNENSEDVNKVKEILAQFKQKNTKEVYVWANYTSQNDFDFQVAYSKGFSNSEKQAFEKVIQAANKNKEGLIQLGIQGEKFNPLTAIFDGLASIIRKAKIPERFYNPEIKTGDYNPILYYISLADPYALGMLLTDKQLQTLNINITDTNKVGTSHIYFAMKCGVWNGIVEQVAGLSDTAAIVSDLLSGGDRISELWEGLKRLDIWCTETKGPENVCIWSLLKQAHTGQTCQVAEQVGGDAANVLTIAISFAKVGQVAKVAQLMESLDAMSQVLKLAGKVIKPVLVGTGKTAKILFKVSKAFFQPGVRFTKLNGRTFCLLIPIPIDLTPNLEAAINKAKELLSENKEAFDLEIQIKKDINGNEITDQNGNLVGEITVDGQKIEVLVNPDETKLKESAEEIVTNWRSLVKNVITKRVVKTISKYDKNLGKMVDYPMYNNVALGKSSGGALKQFGDEVGANVWTKETDNVFTSMYDLMESRSFERNISDVFNQTLNTNQGKIIFDVTGVNIQKAVTGGMEHTSTLVLDGFITELELQLIMRNKTWFDNVVFHEGGNLLSPQDLTKKGIKFLEQ</sequence>
<dbReference type="SUPFAM" id="SSF49265">
    <property type="entry name" value="Fibronectin type III"/>
    <property type="match status" value="1"/>
</dbReference>
<evidence type="ECO:0000259" key="1">
    <source>
        <dbReference type="PROSITE" id="PS50853"/>
    </source>
</evidence>
<dbReference type="CDD" id="cd00063">
    <property type="entry name" value="FN3"/>
    <property type="match status" value="1"/>
</dbReference>
<accession>A0A246GJC5</accession>
<evidence type="ECO:0000313" key="3">
    <source>
        <dbReference type="Proteomes" id="UP000197768"/>
    </source>
</evidence>
<organism evidence="2 3">
    <name type="scientific">Flavobacterium davisii</name>
    <dbReference type="NCBI Taxonomy" id="2906077"/>
    <lineage>
        <taxon>Bacteria</taxon>
        <taxon>Pseudomonadati</taxon>
        <taxon>Bacteroidota</taxon>
        <taxon>Flavobacteriia</taxon>
        <taxon>Flavobacteriales</taxon>
        <taxon>Flavobacteriaceae</taxon>
        <taxon>Flavobacterium</taxon>
    </lineage>
</organism>
<dbReference type="PROSITE" id="PS50853">
    <property type="entry name" value="FN3"/>
    <property type="match status" value="1"/>
</dbReference>
<reference evidence="2 3" key="1">
    <citation type="journal article" date="2017" name="Infect. Genet. Evol.">
        <title>Comparative genome analysis of fish pathogen Flavobacterium columnare reveals extensive sequence diversity within the species.</title>
        <authorList>
            <person name="Kayansamruaj P."/>
            <person name="Dong H.T."/>
            <person name="Hirono I."/>
            <person name="Kondo H."/>
            <person name="Senapin S."/>
            <person name="Rodkhum C."/>
        </authorList>
    </citation>
    <scope>NUCLEOTIDE SEQUENCE [LARGE SCALE GENOMIC DNA]</scope>
    <source>
        <strain evidence="2 3">1215</strain>
    </source>
</reference>
<dbReference type="InterPro" id="IPR036116">
    <property type="entry name" value="FN3_sf"/>
</dbReference>
<feature type="domain" description="Fibronectin type-III" evidence="1">
    <location>
        <begin position="239"/>
        <end position="326"/>
    </location>
</feature>
<dbReference type="InterPro" id="IPR013783">
    <property type="entry name" value="Ig-like_fold"/>
</dbReference>
<dbReference type="Gene3D" id="2.60.40.10">
    <property type="entry name" value="Immunoglobulins"/>
    <property type="match status" value="2"/>
</dbReference>
<dbReference type="InterPro" id="IPR003961">
    <property type="entry name" value="FN3_dom"/>
</dbReference>
<dbReference type="EMBL" id="MTCZ01000038">
    <property type="protein sequence ID" value="OWP84391.1"/>
    <property type="molecule type" value="Genomic_DNA"/>
</dbReference>
<evidence type="ECO:0000313" key="2">
    <source>
        <dbReference type="EMBL" id="OWP84391.1"/>
    </source>
</evidence>
<dbReference type="Proteomes" id="UP000197768">
    <property type="component" value="Unassembled WGS sequence"/>
</dbReference>
<proteinExistence type="predicted"/>